<keyword evidence="1" id="KW-0472">Membrane</keyword>
<dbReference type="GeneID" id="20640652"/>
<keyword evidence="1" id="KW-0812">Transmembrane</keyword>
<evidence type="ECO:0000256" key="1">
    <source>
        <dbReference type="SAM" id="Phobius"/>
    </source>
</evidence>
<name>G5A676_PHYSP</name>
<evidence type="ECO:0000313" key="2">
    <source>
        <dbReference type="EMBL" id="EGZ08831.1"/>
    </source>
</evidence>
<protein>
    <submittedName>
        <fullName evidence="2">Uncharacterized protein</fullName>
    </submittedName>
</protein>
<feature type="transmembrane region" description="Helical" evidence="1">
    <location>
        <begin position="64"/>
        <end position="87"/>
    </location>
</feature>
<sequence length="96" mass="11013">MNLFKWTDTNCGQVKDIHSIGSIVHFGGSNFYLHHETVRVLENFKHFMDVKLGVKTAENPKEQFIFVGSRGIGKSCLLSLICFYLAVVKKVVPRWR</sequence>
<dbReference type="KEGG" id="psoj:PHYSODRAFT_288626"/>
<keyword evidence="3" id="KW-1185">Reference proteome</keyword>
<dbReference type="Proteomes" id="UP000002640">
    <property type="component" value="Unassembled WGS sequence"/>
</dbReference>
<dbReference type="InParanoid" id="G5A676"/>
<evidence type="ECO:0000313" key="3">
    <source>
        <dbReference type="Proteomes" id="UP000002640"/>
    </source>
</evidence>
<keyword evidence="1" id="KW-1133">Transmembrane helix</keyword>
<reference evidence="2 3" key="1">
    <citation type="journal article" date="2006" name="Science">
        <title>Phytophthora genome sequences uncover evolutionary origins and mechanisms of pathogenesis.</title>
        <authorList>
            <person name="Tyler B.M."/>
            <person name="Tripathy S."/>
            <person name="Zhang X."/>
            <person name="Dehal P."/>
            <person name="Jiang R.H."/>
            <person name="Aerts A."/>
            <person name="Arredondo F.D."/>
            <person name="Baxter L."/>
            <person name="Bensasson D."/>
            <person name="Beynon J.L."/>
            <person name="Chapman J."/>
            <person name="Damasceno C.M."/>
            <person name="Dorrance A.E."/>
            <person name="Dou D."/>
            <person name="Dickerman A.W."/>
            <person name="Dubchak I.L."/>
            <person name="Garbelotto M."/>
            <person name="Gijzen M."/>
            <person name="Gordon S.G."/>
            <person name="Govers F."/>
            <person name="Grunwald N.J."/>
            <person name="Huang W."/>
            <person name="Ivors K.L."/>
            <person name="Jones R.W."/>
            <person name="Kamoun S."/>
            <person name="Krampis K."/>
            <person name="Lamour K.H."/>
            <person name="Lee M.K."/>
            <person name="McDonald W.H."/>
            <person name="Medina M."/>
            <person name="Meijer H.J."/>
            <person name="Nordberg E.K."/>
            <person name="Maclean D.J."/>
            <person name="Ospina-Giraldo M.D."/>
            <person name="Morris P.F."/>
            <person name="Phuntumart V."/>
            <person name="Putnam N.H."/>
            <person name="Rash S."/>
            <person name="Rose J.K."/>
            <person name="Sakihama Y."/>
            <person name="Salamov A.A."/>
            <person name="Savidor A."/>
            <person name="Scheuring C.F."/>
            <person name="Smith B.M."/>
            <person name="Sobral B.W."/>
            <person name="Terry A."/>
            <person name="Torto-Alalibo T.A."/>
            <person name="Win J."/>
            <person name="Xu Z."/>
            <person name="Zhang H."/>
            <person name="Grigoriev I.V."/>
            <person name="Rokhsar D.S."/>
            <person name="Boore J.L."/>
        </authorList>
    </citation>
    <scope>NUCLEOTIDE SEQUENCE [LARGE SCALE GENOMIC DNA]</scope>
    <source>
        <strain evidence="2 3">P6497</strain>
    </source>
</reference>
<proteinExistence type="predicted"/>
<dbReference type="EMBL" id="JH159160">
    <property type="protein sequence ID" value="EGZ08831.1"/>
    <property type="molecule type" value="Genomic_DNA"/>
</dbReference>
<dbReference type="AlphaFoldDB" id="G5A676"/>
<accession>G5A676</accession>
<dbReference type="RefSeq" id="XP_009535464.1">
    <property type="nucleotide sequence ID" value="XM_009537169.1"/>
</dbReference>
<gene>
    <name evidence="2" type="ORF">PHYSODRAFT_288626</name>
</gene>
<organism evidence="2 3">
    <name type="scientific">Phytophthora sojae (strain P6497)</name>
    <name type="common">Soybean stem and root rot agent</name>
    <name type="synonym">Phytophthora megasperma f. sp. glycines</name>
    <dbReference type="NCBI Taxonomy" id="1094619"/>
    <lineage>
        <taxon>Eukaryota</taxon>
        <taxon>Sar</taxon>
        <taxon>Stramenopiles</taxon>
        <taxon>Oomycota</taxon>
        <taxon>Peronosporomycetes</taxon>
        <taxon>Peronosporales</taxon>
        <taxon>Peronosporaceae</taxon>
        <taxon>Phytophthora</taxon>
    </lineage>
</organism>